<evidence type="ECO:0000313" key="2">
    <source>
        <dbReference type="Proteomes" id="UP000604737"/>
    </source>
</evidence>
<dbReference type="InterPro" id="IPR036291">
    <property type="entry name" value="NAD(P)-bd_dom_sf"/>
</dbReference>
<dbReference type="PANTHER" id="PTHR13812:SF19">
    <property type="entry name" value="KETIMINE REDUCTASE MU-CRYSTALLIN"/>
    <property type="match status" value="1"/>
</dbReference>
<keyword evidence="2" id="KW-1185">Reference proteome</keyword>
<gene>
    <name evidence="1" type="ORF">GCM10007350_14580</name>
</gene>
<dbReference type="NCBIfam" id="TIGR03944">
    <property type="entry name" value="dehyd_SbnB_fam"/>
    <property type="match status" value="1"/>
</dbReference>
<dbReference type="InterPro" id="IPR023866">
    <property type="entry name" value="SbnB"/>
</dbReference>
<dbReference type="PIRSF" id="PIRSF001439">
    <property type="entry name" value="CryM"/>
    <property type="match status" value="1"/>
</dbReference>
<dbReference type="InterPro" id="IPR023401">
    <property type="entry name" value="ODC_N"/>
</dbReference>
<protein>
    <recommendedName>
        <fullName evidence="3">2,3-diaminopropionate biosynthesis protein SbnB</fullName>
    </recommendedName>
</protein>
<evidence type="ECO:0008006" key="3">
    <source>
        <dbReference type="Google" id="ProtNLM"/>
    </source>
</evidence>
<accession>A0ABQ3H040</accession>
<dbReference type="SUPFAM" id="SSF51735">
    <property type="entry name" value="NAD(P)-binding Rossmann-fold domains"/>
    <property type="match status" value="1"/>
</dbReference>
<dbReference type="Proteomes" id="UP000604737">
    <property type="component" value="Unassembled WGS sequence"/>
</dbReference>
<dbReference type="Pfam" id="PF02423">
    <property type="entry name" value="OCD_Mu_crystall"/>
    <property type="match status" value="1"/>
</dbReference>
<proteinExistence type="predicted"/>
<organism evidence="1 2">
    <name type="scientific">Jeongeupia chitinilytica</name>
    <dbReference type="NCBI Taxonomy" id="1041641"/>
    <lineage>
        <taxon>Bacteria</taxon>
        <taxon>Pseudomonadati</taxon>
        <taxon>Pseudomonadota</taxon>
        <taxon>Betaproteobacteria</taxon>
        <taxon>Neisseriales</taxon>
        <taxon>Chitinibacteraceae</taxon>
        <taxon>Jeongeupia</taxon>
    </lineage>
</organism>
<name>A0ABQ3H040_9NEIS</name>
<dbReference type="RefSeq" id="WP_229797485.1">
    <property type="nucleotide sequence ID" value="NZ_BMYO01000003.1"/>
</dbReference>
<dbReference type="PANTHER" id="PTHR13812">
    <property type="entry name" value="KETIMINE REDUCTASE MU-CRYSTALLIN"/>
    <property type="match status" value="1"/>
</dbReference>
<dbReference type="Gene3D" id="3.40.50.720">
    <property type="entry name" value="NAD(P)-binding Rossmann-like Domain"/>
    <property type="match status" value="1"/>
</dbReference>
<sequence length="348" mass="37889">MSHAMPLFSVIPGESINSLIQQNRGRIVDIVRTAYIEHELGQTINPDSYFLRFEDKPSSRIIALPAALTGDTRLSGIKWIASYPENIQHNLPRASATLILNQYDTGYPYACLEASLISAARTAASAALAASVLGSEQRHARKIAVIGAGIIARNILEFLIDQDWRTEQLAVFDLNPQDATRLAAHGHKLAGYHSVISASLQDALEGADLVILATTVATPYITEPDTFKPGQLVLNISLRDIAPEIVMAANNVVDDVEHCMKANTSPHLAEQKYRTRSFVNGTLAQVITGAITLDRNKPTLFSPFGLGVLDLAVGHFVYEQATATGQAHQIPNFFAETQRWAHEETGNA</sequence>
<reference evidence="2" key="1">
    <citation type="journal article" date="2019" name="Int. J. Syst. Evol. Microbiol.">
        <title>The Global Catalogue of Microorganisms (GCM) 10K type strain sequencing project: providing services to taxonomists for standard genome sequencing and annotation.</title>
        <authorList>
            <consortium name="The Broad Institute Genomics Platform"/>
            <consortium name="The Broad Institute Genome Sequencing Center for Infectious Disease"/>
            <person name="Wu L."/>
            <person name="Ma J."/>
        </authorList>
    </citation>
    <scope>NUCLEOTIDE SEQUENCE [LARGE SCALE GENOMIC DNA]</scope>
    <source>
        <strain evidence="2">KCTC 23701</strain>
    </source>
</reference>
<dbReference type="InterPro" id="IPR003462">
    <property type="entry name" value="ODC_Mu_crystall"/>
</dbReference>
<comment type="caution">
    <text evidence="1">The sequence shown here is derived from an EMBL/GenBank/DDBJ whole genome shotgun (WGS) entry which is preliminary data.</text>
</comment>
<dbReference type="EMBL" id="BMYO01000003">
    <property type="protein sequence ID" value="GHD60859.1"/>
    <property type="molecule type" value="Genomic_DNA"/>
</dbReference>
<dbReference type="Gene3D" id="3.30.1780.10">
    <property type="entry name" value="ornithine cyclodeaminase, domain 1"/>
    <property type="match status" value="1"/>
</dbReference>
<evidence type="ECO:0000313" key="1">
    <source>
        <dbReference type="EMBL" id="GHD60859.1"/>
    </source>
</evidence>